<evidence type="ECO:0000313" key="2">
    <source>
        <dbReference type="EMBL" id="GMR26046.1"/>
    </source>
</evidence>
<feature type="domain" description="THIF-type NAD/FAD binding fold" evidence="1">
    <location>
        <begin position="318"/>
        <end position="501"/>
    </location>
</feature>
<comment type="caution">
    <text evidence="2">The sequence shown here is derived from an EMBL/GenBank/DDBJ whole genome shotgun (WGS) entry which is preliminary data.</text>
</comment>
<dbReference type="InterPro" id="IPR045886">
    <property type="entry name" value="ThiF/MoeB/HesA"/>
</dbReference>
<reference evidence="3" key="1">
    <citation type="submission" date="2023-07" db="EMBL/GenBank/DDBJ databases">
        <title>Genome sequence of Stenotrophomonas sp. Alg010 isolated from Sargassum waste.</title>
        <authorList>
            <person name="Mohapatra"/>
            <person name="B.R."/>
        </authorList>
    </citation>
    <scope>NUCLEOTIDE SEQUENCE [LARGE SCALE GENOMIC DNA]</scope>
    <source>
        <strain evidence="3">Alg010</strain>
    </source>
</reference>
<sequence>MAQPQQKALAKALLFLHERGFVQLPTEAGVRRFEGELKCSRGNVKIRISIGDWDFTQYPDIEILELPPGAPRLIPHISASGWFCYLAAGSVVLDRYSPDVAIAQCLEIACAELNRLLADPRYREGELQTEFGASWSIGQYPQPVPAALGTIGHGVRLANAYFMGEANDRWLLISSDVDEPIRISKVMGIAAPTTSIGCWVLRSEKFPIIGDSGVPDTMGELFAWLRSWDEALYRDFQKRLGIGPFKKPGHIMIAVHCPAGWFGFMFELDKILVTGFGRKPSDLRQQLHTRRRSTRVERLTLTEMSPDFIHGRNLSFPSLKDKRIVLVGCGAIGGYLAEGLVRLGAGTGQGELLLIDPDELAPGNLGRHTLGMNSLRQAKVTALAARLGLEFPHAKVTPQHRFAAFPHDLVGDLVINASGEEALSEAMNFHRLQLPESRRQPSLHVWVTGEGACTQALWVDASKYACFRCLRKNDDKRSKRFDLGVDKGSIRTLGCTAFTPYSVSAPMAAAALALDMVGAWISGDPSPRFRTRSIETANVRVLKNDDIRPLPGCPACRAM</sequence>
<dbReference type="RefSeq" id="WP_425604976.1">
    <property type="nucleotide sequence ID" value="NZ_BTRJ01000002.1"/>
</dbReference>
<evidence type="ECO:0000259" key="1">
    <source>
        <dbReference type="Pfam" id="PF00899"/>
    </source>
</evidence>
<keyword evidence="3" id="KW-1185">Reference proteome</keyword>
<dbReference type="Proteomes" id="UP001306668">
    <property type="component" value="Unassembled WGS sequence"/>
</dbReference>
<dbReference type="InterPro" id="IPR035985">
    <property type="entry name" value="Ubiquitin-activating_enz"/>
</dbReference>
<dbReference type="PANTHER" id="PTHR43267:SF1">
    <property type="entry name" value="TRNA THREONYLCARBAMOYLADENOSINE DEHYDRATASE"/>
    <property type="match status" value="1"/>
</dbReference>
<dbReference type="SUPFAM" id="SSF69572">
    <property type="entry name" value="Activating enzymes of the ubiquitin-like proteins"/>
    <property type="match status" value="1"/>
</dbReference>
<dbReference type="EMBL" id="BTRJ01000002">
    <property type="protein sequence ID" value="GMR26046.1"/>
    <property type="molecule type" value="Genomic_DNA"/>
</dbReference>
<evidence type="ECO:0000313" key="3">
    <source>
        <dbReference type="Proteomes" id="UP001306668"/>
    </source>
</evidence>
<accession>A0ABQ6Q763</accession>
<proteinExistence type="predicted"/>
<gene>
    <name evidence="2" type="ORF">STENOSP10_02650</name>
</gene>
<protein>
    <recommendedName>
        <fullName evidence="1">THIF-type NAD/FAD binding fold domain-containing protein</fullName>
    </recommendedName>
</protein>
<dbReference type="InterPro" id="IPR000594">
    <property type="entry name" value="ThiF_NAD_FAD-bd"/>
</dbReference>
<dbReference type="Pfam" id="PF00899">
    <property type="entry name" value="ThiF"/>
    <property type="match status" value="1"/>
</dbReference>
<dbReference type="PANTHER" id="PTHR43267">
    <property type="entry name" value="TRNA THREONYLCARBAMOYLADENOSINE DEHYDRATASE"/>
    <property type="match status" value="1"/>
</dbReference>
<name>A0ABQ6Q763_9GAMM</name>
<organism evidence="2 3">
    <name type="scientific">Stenotrophomonas sepilia</name>
    <dbReference type="NCBI Taxonomy" id="2860290"/>
    <lineage>
        <taxon>Bacteria</taxon>
        <taxon>Pseudomonadati</taxon>
        <taxon>Pseudomonadota</taxon>
        <taxon>Gammaproteobacteria</taxon>
        <taxon>Lysobacterales</taxon>
        <taxon>Lysobacteraceae</taxon>
        <taxon>Stenotrophomonas</taxon>
        <taxon>Stenotrophomonas maltophilia group</taxon>
    </lineage>
</organism>
<dbReference type="Gene3D" id="3.40.50.720">
    <property type="entry name" value="NAD(P)-binding Rossmann-like Domain"/>
    <property type="match status" value="1"/>
</dbReference>